<evidence type="ECO:0000313" key="5">
    <source>
        <dbReference type="Proteomes" id="UP000549394"/>
    </source>
</evidence>
<proteinExistence type="predicted"/>
<keyword evidence="5" id="KW-1185">Reference proteome</keyword>
<accession>A0A7I8VMB0</accession>
<dbReference type="SUPFAM" id="SSF50729">
    <property type="entry name" value="PH domain-like"/>
    <property type="match status" value="1"/>
</dbReference>
<dbReference type="GO" id="GO:0031267">
    <property type="term" value="F:small GTPase binding"/>
    <property type="evidence" value="ECO:0007669"/>
    <property type="project" value="TreeGrafter"/>
</dbReference>
<dbReference type="InterPro" id="IPR035899">
    <property type="entry name" value="DBL_dom_sf"/>
</dbReference>
<feature type="region of interest" description="Disordered" evidence="1">
    <location>
        <begin position="545"/>
        <end position="700"/>
    </location>
</feature>
<dbReference type="SMART" id="SM00325">
    <property type="entry name" value="RhoGEF"/>
    <property type="match status" value="1"/>
</dbReference>
<sequence>MAIMNCCRCCPRISPNDDTIIVLQWRKLTESTSNLTTVPSSGYNPTDDSSPPSLAIVRENDEVDRRMETNIDSCKKRPLSITSTTSSTTSSLPRHQKKKLAPFDLSMTSYIQNISSEIVRTEETFANDLKQIIDAYLIPLRSTCDLSNELTDSMFCNIEELYDFSQSLLAEMKDVISEPAELADIFVRRCQEFDDIYFPYCSNFQRASAAWNRCLCNPTHNRTLMSLKVQHGHTFNLHDYLLKPVQRILKYPLLLSNMSQKADEDLKPRIMAAHLAMQNVAAKLNNFNSQLNLYSQIPEAYKYGKIINFGLLRVLDVKGQRSVYLFEKALLVAKKKDDEFLNDKLIIEFRNLTMCEVVPEGNLFFRVFHFQKPEVSITFKASSKCEKKKWCDQIKERMMVTFEKKLPDHVLSLVMNMGPIEKENRSSTANSSSSKRLTLRRMSTTLLPDGLFRNFRSPTTGSLKRDVNVDITSPMPQGRAFLKSHWSESGLITLQKKPGLRRSKSFESIENLCNFSRPDRATGEGEKKTIEDTVTLFADDCLTDEEQANDTDQTDNTNTHLAVSEDLDEEESRSDEEVKKNEDQLRRKSWTCKDSSKECNGKAERRRSTIADSNSSLSKKEESGKPNRKNRLFKKVTSRPAVMGESRVGERMAVNDPPSYGPYTLERRRKDKVPDSECSSSQPLKIDKPSSQSIEKNKEKAYEIPFVETSHLQLEEKSKVPQDTEETSGQSLFSNETPDKGENSCSSTFDIYEKCLVAALESSDSGYNIHEDNEETDTVQKTRSQNPSRVKRALSVFETRPSRNGIPLCQGWAGSSDDSAISVKSLTDRKKEFELATFPFDGKRENNFVEETRKGWVRHVVDRIELLECGEVTNSDSEV</sequence>
<dbReference type="Pfam" id="PF00621">
    <property type="entry name" value="RhoGEF"/>
    <property type="match status" value="1"/>
</dbReference>
<dbReference type="SUPFAM" id="SSF48065">
    <property type="entry name" value="DBL homology domain (DH-domain)"/>
    <property type="match status" value="1"/>
</dbReference>
<dbReference type="InterPro" id="IPR000219">
    <property type="entry name" value="DH_dom"/>
</dbReference>
<feature type="region of interest" description="Disordered" evidence="1">
    <location>
        <begin position="713"/>
        <end position="744"/>
    </location>
</feature>
<feature type="region of interest" description="Disordered" evidence="1">
    <location>
        <begin position="34"/>
        <end position="53"/>
    </location>
</feature>
<dbReference type="InterPro" id="IPR011993">
    <property type="entry name" value="PH-like_dom_sf"/>
</dbReference>
<feature type="compositionally biased region" description="Acidic residues" evidence="1">
    <location>
        <begin position="565"/>
        <end position="574"/>
    </location>
</feature>
<dbReference type="AlphaFoldDB" id="A0A7I8VMB0"/>
<evidence type="ECO:0000256" key="1">
    <source>
        <dbReference type="SAM" id="MobiDB-lite"/>
    </source>
</evidence>
<dbReference type="OrthoDB" id="1594986at2759"/>
<name>A0A7I8VMB0_9ANNE</name>
<gene>
    <name evidence="4" type="ORF">DGYR_LOCUS5460</name>
</gene>
<dbReference type="CDD" id="cd00160">
    <property type="entry name" value="RhoGEF"/>
    <property type="match status" value="1"/>
</dbReference>
<feature type="compositionally biased region" description="Polar residues" evidence="1">
    <location>
        <begin position="727"/>
        <end position="736"/>
    </location>
</feature>
<dbReference type="Pfam" id="PF22697">
    <property type="entry name" value="SOS1_NGEF_PH"/>
    <property type="match status" value="1"/>
</dbReference>
<organism evidence="4 5">
    <name type="scientific">Dimorphilus gyrociliatus</name>
    <dbReference type="NCBI Taxonomy" id="2664684"/>
    <lineage>
        <taxon>Eukaryota</taxon>
        <taxon>Metazoa</taxon>
        <taxon>Spiralia</taxon>
        <taxon>Lophotrochozoa</taxon>
        <taxon>Annelida</taxon>
        <taxon>Polychaeta</taxon>
        <taxon>Polychaeta incertae sedis</taxon>
        <taxon>Dinophilidae</taxon>
        <taxon>Dimorphilus</taxon>
    </lineage>
</organism>
<evidence type="ECO:0000313" key="4">
    <source>
        <dbReference type="EMBL" id="CAD5116874.1"/>
    </source>
</evidence>
<feature type="compositionally biased region" description="Basic and acidic residues" evidence="1">
    <location>
        <begin position="713"/>
        <end position="722"/>
    </location>
</feature>
<dbReference type="GO" id="GO:0005085">
    <property type="term" value="F:guanyl-nucleotide exchange factor activity"/>
    <property type="evidence" value="ECO:0007669"/>
    <property type="project" value="InterPro"/>
</dbReference>
<dbReference type="InterPro" id="IPR001849">
    <property type="entry name" value="PH_domain"/>
</dbReference>
<evidence type="ECO:0000259" key="3">
    <source>
        <dbReference type="PROSITE" id="PS50010"/>
    </source>
</evidence>
<feature type="domain" description="PH" evidence="2">
    <location>
        <begin position="305"/>
        <end position="399"/>
    </location>
</feature>
<feature type="compositionally biased region" description="Basic residues" evidence="1">
    <location>
        <begin position="626"/>
        <end position="637"/>
    </location>
</feature>
<reference evidence="4 5" key="1">
    <citation type="submission" date="2020-08" db="EMBL/GenBank/DDBJ databases">
        <authorList>
            <person name="Hejnol A."/>
        </authorList>
    </citation>
    <scope>NUCLEOTIDE SEQUENCE [LARGE SCALE GENOMIC DNA]</scope>
</reference>
<dbReference type="Proteomes" id="UP000549394">
    <property type="component" value="Unassembled WGS sequence"/>
</dbReference>
<feature type="compositionally biased region" description="Polar residues" evidence="1">
    <location>
        <begin position="677"/>
        <end position="694"/>
    </location>
</feature>
<dbReference type="InterPro" id="IPR055251">
    <property type="entry name" value="SOS1_NGEF_PH"/>
</dbReference>
<feature type="compositionally biased region" description="Basic and acidic residues" evidence="1">
    <location>
        <begin position="594"/>
        <end position="609"/>
    </location>
</feature>
<dbReference type="Gene3D" id="1.20.900.10">
    <property type="entry name" value="Dbl homology (DH) domain"/>
    <property type="match status" value="1"/>
</dbReference>
<feature type="domain" description="DH" evidence="3">
    <location>
        <begin position="110"/>
        <end position="287"/>
    </location>
</feature>
<feature type="compositionally biased region" description="Basic and acidic residues" evidence="1">
    <location>
        <begin position="575"/>
        <end position="586"/>
    </location>
</feature>
<dbReference type="EMBL" id="CAJFCJ010000007">
    <property type="protein sequence ID" value="CAD5116874.1"/>
    <property type="molecule type" value="Genomic_DNA"/>
</dbReference>
<dbReference type="Gene3D" id="2.30.29.30">
    <property type="entry name" value="Pleckstrin-homology domain (PH domain)/Phosphotyrosine-binding domain (PTB)"/>
    <property type="match status" value="1"/>
</dbReference>
<feature type="compositionally biased region" description="Basic and acidic residues" evidence="1">
    <location>
        <begin position="665"/>
        <end position="675"/>
    </location>
</feature>
<dbReference type="PROSITE" id="PS50003">
    <property type="entry name" value="PH_DOMAIN"/>
    <property type="match status" value="1"/>
</dbReference>
<dbReference type="PANTHER" id="PTHR45924:SF2">
    <property type="entry name" value="FI17866P1"/>
    <property type="match status" value="1"/>
</dbReference>
<protein>
    <submittedName>
        <fullName evidence="4">DgyrCDS5714</fullName>
    </submittedName>
</protein>
<dbReference type="PANTHER" id="PTHR45924">
    <property type="entry name" value="FI17866P1"/>
    <property type="match status" value="1"/>
</dbReference>
<feature type="compositionally biased region" description="Polar residues" evidence="1">
    <location>
        <begin position="34"/>
        <end position="52"/>
    </location>
</feature>
<dbReference type="PROSITE" id="PS50010">
    <property type="entry name" value="DH_2"/>
    <property type="match status" value="1"/>
</dbReference>
<comment type="caution">
    <text evidence="4">The sequence shown here is derived from an EMBL/GenBank/DDBJ whole genome shotgun (WGS) entry which is preliminary data.</text>
</comment>
<evidence type="ECO:0000259" key="2">
    <source>
        <dbReference type="PROSITE" id="PS50003"/>
    </source>
</evidence>